<dbReference type="Proteomes" id="UP001207116">
    <property type="component" value="Unassembled WGS sequence"/>
</dbReference>
<evidence type="ECO:0000313" key="2">
    <source>
        <dbReference type="EMBL" id="MCX2719305.1"/>
    </source>
</evidence>
<gene>
    <name evidence="2" type="ORF">OO016_06795</name>
</gene>
<dbReference type="Gene3D" id="3.30.70.100">
    <property type="match status" value="1"/>
</dbReference>
<evidence type="ECO:0000259" key="1">
    <source>
        <dbReference type="PROSITE" id="PS50925"/>
    </source>
</evidence>
<dbReference type="Pfam" id="PF04940">
    <property type="entry name" value="BLUF"/>
    <property type="match status" value="1"/>
</dbReference>
<sequence length="147" mass="17221">MLYQLTYRSEAKPGIKAEDINAILQQSEANNPRDEITGCLVYNEGYFVQLLEGEKEVVKERFGIIELDDRHKRVEVLSEGETLDRMFEDWKMAYIKLPDEAVTKMESQVKADLKVLEDAAERPNFTSKVFWYNVYTLLEEKGFFRPQ</sequence>
<dbReference type="SUPFAM" id="SSF54975">
    <property type="entry name" value="Acylphosphatase/BLUF domain-like"/>
    <property type="match status" value="1"/>
</dbReference>
<dbReference type="SMART" id="SM01034">
    <property type="entry name" value="BLUF"/>
    <property type="match status" value="1"/>
</dbReference>
<dbReference type="PROSITE" id="PS50925">
    <property type="entry name" value="BLUF"/>
    <property type="match status" value="1"/>
</dbReference>
<evidence type="ECO:0000313" key="3">
    <source>
        <dbReference type="Proteomes" id="UP001207116"/>
    </source>
</evidence>
<keyword evidence="3" id="KW-1185">Reference proteome</keyword>
<reference evidence="2" key="1">
    <citation type="submission" date="2022-11" db="EMBL/GenBank/DDBJ databases">
        <title>The characterization of three novel Bacteroidetes species and genomic analysis of their roles in tidal elemental geochemical cycles.</title>
        <authorList>
            <person name="Ma K.-J."/>
        </authorList>
    </citation>
    <scope>NUCLEOTIDE SEQUENCE</scope>
    <source>
        <strain evidence="2">M415</strain>
    </source>
</reference>
<accession>A0AAE3MK84</accession>
<feature type="domain" description="BLUF" evidence="1">
    <location>
        <begin position="2"/>
        <end position="93"/>
    </location>
</feature>
<proteinExistence type="predicted"/>
<dbReference type="RefSeq" id="WP_266011836.1">
    <property type="nucleotide sequence ID" value="NZ_JAPFQP010000001.1"/>
</dbReference>
<dbReference type="GO" id="GO:0071949">
    <property type="term" value="F:FAD binding"/>
    <property type="evidence" value="ECO:0007669"/>
    <property type="project" value="InterPro"/>
</dbReference>
<dbReference type="GO" id="GO:0009882">
    <property type="term" value="F:blue light photoreceptor activity"/>
    <property type="evidence" value="ECO:0007669"/>
    <property type="project" value="InterPro"/>
</dbReference>
<dbReference type="AlphaFoldDB" id="A0AAE3MK84"/>
<comment type="caution">
    <text evidence="2">The sequence shown here is derived from an EMBL/GenBank/DDBJ whole genome shotgun (WGS) entry which is preliminary data.</text>
</comment>
<dbReference type="EMBL" id="JAPFQP010000001">
    <property type="protein sequence ID" value="MCX2719305.1"/>
    <property type="molecule type" value="Genomic_DNA"/>
</dbReference>
<name>A0AAE3MK84_9FLAO</name>
<protein>
    <submittedName>
        <fullName evidence="2">BLUF domain-containing protein</fullName>
    </submittedName>
</protein>
<organism evidence="2 3">
    <name type="scientific">Lentiprolixibacter aurantiacus</name>
    <dbReference type="NCBI Taxonomy" id="2993939"/>
    <lineage>
        <taxon>Bacteria</taxon>
        <taxon>Pseudomonadati</taxon>
        <taxon>Bacteroidota</taxon>
        <taxon>Flavobacteriia</taxon>
        <taxon>Flavobacteriales</taxon>
        <taxon>Flavobacteriaceae</taxon>
        <taxon>Lentiprolixibacter</taxon>
    </lineage>
</organism>
<dbReference type="InterPro" id="IPR036046">
    <property type="entry name" value="Acylphosphatase-like_dom_sf"/>
</dbReference>
<dbReference type="InterPro" id="IPR007024">
    <property type="entry name" value="BLUF_domain"/>
</dbReference>